<evidence type="ECO:0000259" key="2">
    <source>
        <dbReference type="Pfam" id="PF14111"/>
    </source>
</evidence>
<feature type="domain" description="DUF4283" evidence="2">
    <location>
        <begin position="66"/>
        <end position="145"/>
    </location>
</feature>
<gene>
    <name evidence="3" type="ORF">CCAM_LOCUS11617</name>
</gene>
<feature type="region of interest" description="Disordered" evidence="1">
    <location>
        <begin position="1"/>
        <end position="20"/>
    </location>
</feature>
<accession>A0A484KUY3</accession>
<protein>
    <recommendedName>
        <fullName evidence="2">DUF4283 domain-containing protein</fullName>
    </recommendedName>
</protein>
<sequence>MLSLLKSTETSPTSPAKASGTRSKLFSNLFKADGVVLKDRPPEKSCFKGCPSISFSKEDVELFSRRFRFALIGRFRRRPPLLVLRSFLTRLGLVGGFTVGELNSNAVLINFEQDEDYQRFFLRKTWTLGKDIMAVIKWSPNLHLEEDSPIVLVWITIPNLPIHLHDQKALLCITSALGKPLKVDNATLNFARPKAARAASSFHWVKGGAFLDTNGLAHSSCDPSIPVVELTSGQNVSLDLDYDVLNSCTSDPTSSQIGMDLPLCDLQVDIPVKKTSFSASPSPQRIRTRSDYKRSVDGVFQALK</sequence>
<dbReference type="InterPro" id="IPR025558">
    <property type="entry name" value="DUF4283"/>
</dbReference>
<proteinExistence type="predicted"/>
<dbReference type="Proteomes" id="UP000595140">
    <property type="component" value="Unassembled WGS sequence"/>
</dbReference>
<keyword evidence="4" id="KW-1185">Reference proteome</keyword>
<evidence type="ECO:0000256" key="1">
    <source>
        <dbReference type="SAM" id="MobiDB-lite"/>
    </source>
</evidence>
<evidence type="ECO:0000313" key="4">
    <source>
        <dbReference type="Proteomes" id="UP000595140"/>
    </source>
</evidence>
<name>A0A484KUY3_9ASTE</name>
<dbReference type="EMBL" id="OOIL02000846">
    <property type="protein sequence ID" value="VFQ69841.1"/>
    <property type="molecule type" value="Genomic_DNA"/>
</dbReference>
<dbReference type="OrthoDB" id="1751950at2759"/>
<dbReference type="Pfam" id="PF14111">
    <property type="entry name" value="DUF4283"/>
    <property type="match status" value="1"/>
</dbReference>
<dbReference type="PANTHER" id="PTHR31286">
    <property type="entry name" value="GLYCINE-RICH CELL WALL STRUCTURAL PROTEIN 1.8-LIKE"/>
    <property type="match status" value="1"/>
</dbReference>
<dbReference type="PANTHER" id="PTHR31286:SF180">
    <property type="entry name" value="OS10G0362600 PROTEIN"/>
    <property type="match status" value="1"/>
</dbReference>
<evidence type="ECO:0000313" key="3">
    <source>
        <dbReference type="EMBL" id="VFQ69841.1"/>
    </source>
</evidence>
<reference evidence="3 4" key="1">
    <citation type="submission" date="2018-04" db="EMBL/GenBank/DDBJ databases">
        <authorList>
            <person name="Vogel A."/>
        </authorList>
    </citation>
    <scope>NUCLEOTIDE SEQUENCE [LARGE SCALE GENOMIC DNA]</scope>
</reference>
<dbReference type="InterPro" id="IPR040256">
    <property type="entry name" value="At4g02000-like"/>
</dbReference>
<dbReference type="AlphaFoldDB" id="A0A484KUY3"/>
<organism evidence="3 4">
    <name type="scientific">Cuscuta campestris</name>
    <dbReference type="NCBI Taxonomy" id="132261"/>
    <lineage>
        <taxon>Eukaryota</taxon>
        <taxon>Viridiplantae</taxon>
        <taxon>Streptophyta</taxon>
        <taxon>Embryophyta</taxon>
        <taxon>Tracheophyta</taxon>
        <taxon>Spermatophyta</taxon>
        <taxon>Magnoliopsida</taxon>
        <taxon>eudicotyledons</taxon>
        <taxon>Gunneridae</taxon>
        <taxon>Pentapetalae</taxon>
        <taxon>asterids</taxon>
        <taxon>lamiids</taxon>
        <taxon>Solanales</taxon>
        <taxon>Convolvulaceae</taxon>
        <taxon>Cuscuteae</taxon>
        <taxon>Cuscuta</taxon>
        <taxon>Cuscuta subgen. Grammica</taxon>
        <taxon>Cuscuta sect. Cleistogrammica</taxon>
    </lineage>
</organism>